<evidence type="ECO:0000256" key="3">
    <source>
        <dbReference type="ARBA" id="ARBA00008085"/>
    </source>
</evidence>
<dbReference type="Pfam" id="PF01227">
    <property type="entry name" value="GTP_cyclohydroI"/>
    <property type="match status" value="1"/>
</dbReference>
<feature type="binding site" evidence="8">
    <location>
        <position position="85"/>
    </location>
    <ligand>
        <name>Zn(2+)</name>
        <dbReference type="ChEBI" id="CHEBI:29105"/>
    </ligand>
</feature>
<evidence type="ECO:0000256" key="2">
    <source>
        <dbReference type="ARBA" id="ARBA00005080"/>
    </source>
</evidence>
<evidence type="ECO:0000256" key="7">
    <source>
        <dbReference type="ARBA" id="ARBA00022801"/>
    </source>
</evidence>
<sequence length="194" mass="21621">MSMKTPQDKALEQSSKAFFESLCAFVGEDSKREGLEATPKRIATSFAEMLDGYAQSPKVALGSVFEDGVCDEMIVLKKLPFYSMCEHHLLPFFGFISIGYIPDSKLVGISGLARLAEVFTHRLQIQEQLTAQIANALMSELSPKGVMVVCEARHLCLEMRGKQRQSHIITSALRGLFKKDSKTRAEFMQLLNNP</sequence>
<dbReference type="Gene3D" id="1.10.286.10">
    <property type="match status" value="1"/>
</dbReference>
<dbReference type="EC" id="3.5.4.16" evidence="8"/>
<comment type="pathway">
    <text evidence="2 8">Cofactor biosynthesis; 7,8-dihydroneopterin triphosphate biosynthesis; 7,8-dihydroneopterin triphosphate from GTP: step 1/1.</text>
</comment>
<gene>
    <name evidence="8 10" type="primary">folE</name>
    <name evidence="10" type="ORF">HCCG_01460</name>
</gene>
<dbReference type="EMBL" id="DS990392">
    <property type="protein sequence ID" value="EFR46912.1"/>
    <property type="molecule type" value="Genomic_DNA"/>
</dbReference>
<dbReference type="Gene3D" id="3.30.1130.10">
    <property type="match status" value="1"/>
</dbReference>
<reference evidence="11" key="1">
    <citation type="journal article" date="2014" name="Genome Announc.">
        <title>Draft genome sequences of six enterohepatic helicobacter species isolated from humans and one from rhesus macaques.</title>
        <authorList>
            <person name="Shen Z."/>
            <person name="Sheh A."/>
            <person name="Young S.K."/>
            <person name="Abouelliel A."/>
            <person name="Ward D.V."/>
            <person name="Earl A.M."/>
            <person name="Fox J.G."/>
        </authorList>
    </citation>
    <scope>NUCLEOTIDE SEQUENCE [LARGE SCALE GENOMIC DNA]</scope>
    <source>
        <strain evidence="11">CCUG 18818</strain>
    </source>
</reference>
<keyword evidence="8" id="KW-0862">Zinc</keyword>
<evidence type="ECO:0000256" key="6">
    <source>
        <dbReference type="ARBA" id="ARBA00022741"/>
    </source>
</evidence>
<accession>A0ABN0BBA7</accession>
<dbReference type="NCBIfam" id="NF006826">
    <property type="entry name" value="PRK09347.1-3"/>
    <property type="match status" value="1"/>
</dbReference>
<keyword evidence="5 8" id="KW-0479">Metal-binding</keyword>
<feature type="binding site" evidence="8">
    <location>
        <position position="156"/>
    </location>
    <ligand>
        <name>Zn(2+)</name>
        <dbReference type="ChEBI" id="CHEBI:29105"/>
    </ligand>
</feature>
<proteinExistence type="inferred from homology"/>
<dbReference type="GO" id="GO:0003934">
    <property type="term" value="F:GTP cyclohydrolase I activity"/>
    <property type="evidence" value="ECO:0007669"/>
    <property type="project" value="UniProtKB-EC"/>
</dbReference>
<protein>
    <recommendedName>
        <fullName evidence="8">GTP cyclohydrolase 1</fullName>
        <ecNumber evidence="8">3.5.4.16</ecNumber>
    </recommendedName>
    <alternativeName>
        <fullName evidence="8">GTP cyclohydrolase I</fullName>
        <shortName evidence="8">GTP-CH-I</shortName>
    </alternativeName>
</protein>
<dbReference type="InterPro" id="IPR020602">
    <property type="entry name" value="GTP_CycHdrlase_I_dom"/>
</dbReference>
<keyword evidence="6 8" id="KW-0547">Nucleotide-binding</keyword>
<dbReference type="PANTHER" id="PTHR11109:SF7">
    <property type="entry name" value="GTP CYCLOHYDROLASE 1"/>
    <property type="match status" value="1"/>
</dbReference>
<dbReference type="HAMAP" id="MF_00223">
    <property type="entry name" value="FolE"/>
    <property type="match status" value="1"/>
</dbReference>
<dbReference type="NCBIfam" id="NF006825">
    <property type="entry name" value="PRK09347.1-2"/>
    <property type="match status" value="1"/>
</dbReference>
<evidence type="ECO:0000259" key="9">
    <source>
        <dbReference type="Pfam" id="PF01227"/>
    </source>
</evidence>
<dbReference type="InterPro" id="IPR001474">
    <property type="entry name" value="GTP_CycHdrlase_I"/>
</dbReference>
<dbReference type="InterPro" id="IPR043134">
    <property type="entry name" value="GTP-CH-I_N"/>
</dbReference>
<comment type="subunit">
    <text evidence="8">Homopolymer.</text>
</comment>
<dbReference type="PANTHER" id="PTHR11109">
    <property type="entry name" value="GTP CYCLOHYDROLASE I"/>
    <property type="match status" value="1"/>
</dbReference>
<dbReference type="Proteomes" id="UP000005755">
    <property type="component" value="Unassembled WGS sequence"/>
</dbReference>
<evidence type="ECO:0000256" key="1">
    <source>
        <dbReference type="ARBA" id="ARBA00001052"/>
    </source>
</evidence>
<keyword evidence="4 8" id="KW-0554">One-carbon metabolism</keyword>
<feature type="binding site" evidence="8">
    <location>
        <position position="88"/>
    </location>
    <ligand>
        <name>Zn(2+)</name>
        <dbReference type="ChEBI" id="CHEBI:29105"/>
    </ligand>
</feature>
<dbReference type="InterPro" id="IPR043133">
    <property type="entry name" value="GTP-CH-I_C/QueF"/>
</dbReference>
<keyword evidence="7 8" id="KW-0378">Hydrolase</keyword>
<dbReference type="PROSITE" id="PS00859">
    <property type="entry name" value="GTP_CYCLOHYDROL_1_1"/>
    <property type="match status" value="1"/>
</dbReference>
<keyword evidence="8" id="KW-0342">GTP-binding</keyword>
<evidence type="ECO:0000256" key="4">
    <source>
        <dbReference type="ARBA" id="ARBA00022563"/>
    </source>
</evidence>
<evidence type="ECO:0000313" key="11">
    <source>
        <dbReference type="Proteomes" id="UP000005755"/>
    </source>
</evidence>
<feature type="domain" description="GTP cyclohydrolase I" evidence="9">
    <location>
        <begin position="19"/>
        <end position="191"/>
    </location>
</feature>
<dbReference type="NCBIfam" id="TIGR00063">
    <property type="entry name" value="folE"/>
    <property type="match status" value="1"/>
</dbReference>
<comment type="similarity">
    <text evidence="3 8">Belongs to the GTP cyclohydrolase I family.</text>
</comment>
<evidence type="ECO:0000256" key="5">
    <source>
        <dbReference type="ARBA" id="ARBA00022723"/>
    </source>
</evidence>
<evidence type="ECO:0000313" key="10">
    <source>
        <dbReference type="EMBL" id="EFR46912.1"/>
    </source>
</evidence>
<dbReference type="InterPro" id="IPR018234">
    <property type="entry name" value="GTP_CycHdrlase_I_CS"/>
</dbReference>
<evidence type="ECO:0000256" key="8">
    <source>
        <dbReference type="HAMAP-Rule" id="MF_00223"/>
    </source>
</evidence>
<comment type="catalytic activity">
    <reaction evidence="1 8">
        <text>GTP + H2O = 7,8-dihydroneopterin 3'-triphosphate + formate + H(+)</text>
        <dbReference type="Rhea" id="RHEA:17473"/>
        <dbReference type="ChEBI" id="CHEBI:15377"/>
        <dbReference type="ChEBI" id="CHEBI:15378"/>
        <dbReference type="ChEBI" id="CHEBI:15740"/>
        <dbReference type="ChEBI" id="CHEBI:37565"/>
        <dbReference type="ChEBI" id="CHEBI:58462"/>
        <dbReference type="EC" id="3.5.4.16"/>
    </reaction>
</comment>
<keyword evidence="11" id="KW-1185">Reference proteome</keyword>
<dbReference type="SUPFAM" id="SSF55620">
    <property type="entry name" value="Tetrahydrobiopterin biosynthesis enzymes-like"/>
    <property type="match status" value="1"/>
</dbReference>
<organism evidence="10 11">
    <name type="scientific">Helicobacter cinaedi CCUG 18818 = ATCC BAA-847</name>
    <dbReference type="NCBI Taxonomy" id="537971"/>
    <lineage>
        <taxon>Bacteria</taxon>
        <taxon>Pseudomonadati</taxon>
        <taxon>Campylobacterota</taxon>
        <taxon>Epsilonproteobacteria</taxon>
        <taxon>Campylobacterales</taxon>
        <taxon>Helicobacteraceae</taxon>
        <taxon>Helicobacter</taxon>
    </lineage>
</organism>
<name>A0ABN0BBA7_9HELI</name>